<dbReference type="Proteomes" id="UP001207276">
    <property type="component" value="Unassembled WGS sequence"/>
</dbReference>
<dbReference type="Gene3D" id="3.40.50.1010">
    <property type="entry name" value="5'-nuclease"/>
    <property type="match status" value="1"/>
</dbReference>
<proteinExistence type="predicted"/>
<evidence type="ECO:0000313" key="2">
    <source>
        <dbReference type="Proteomes" id="UP001207276"/>
    </source>
</evidence>
<sequence>MFESLGSDDSDEHRVLEFHRCSGRPAAVLVETSFIECVLHRAEPQHARAAAFWDHLDLADTSIVDSGFAEFEIFESAHRKGPRAARQHKSAWRDLLSSTQMHWASVDAVADDVPGLMEEFGLTAAGAVLVATAEHWEVDGFVTVDPSFGVVDRARLPLMIDVEGALLARRLRTS</sequence>
<reference evidence="1 2" key="1">
    <citation type="submission" date="2022-11" db="EMBL/GenBank/DDBJ databases">
        <title>Taxonomy of Curtobacterium flaccumfaciens.</title>
        <authorList>
            <person name="Osdaghi E."/>
            <person name="Taghavi S.M."/>
            <person name="Hamidizade M."/>
            <person name="Abachi H."/>
            <person name="Fazliarab A."/>
            <person name="Baeyen S."/>
            <person name="Portier P."/>
            <person name="Van Vaerenbergh J."/>
            <person name="Jacques M.-A."/>
        </authorList>
    </citation>
    <scope>NUCLEOTIDE SEQUENCE [LARGE SCALE GENOMIC DNA]</scope>
    <source>
        <strain evidence="1 2">LMG 3715</strain>
    </source>
</reference>
<protein>
    <recommendedName>
        <fullName evidence="3">PIN domain-containing protein</fullName>
    </recommendedName>
</protein>
<name>A0ABT3S5R3_9MICO</name>
<evidence type="ECO:0008006" key="3">
    <source>
        <dbReference type="Google" id="ProtNLM"/>
    </source>
</evidence>
<dbReference type="EMBL" id="JAPJDE010000006">
    <property type="protein sequence ID" value="MCX2850168.1"/>
    <property type="molecule type" value="Genomic_DNA"/>
</dbReference>
<dbReference type="InterPro" id="IPR029060">
    <property type="entry name" value="PIN-like_dom_sf"/>
</dbReference>
<keyword evidence="2" id="KW-1185">Reference proteome</keyword>
<comment type="caution">
    <text evidence="1">The sequence shown here is derived from an EMBL/GenBank/DDBJ whole genome shotgun (WGS) entry which is preliminary data.</text>
</comment>
<accession>A0ABT3S5R3</accession>
<organism evidence="1 2">
    <name type="scientific">Curtobacterium poinsettiae</name>
    <dbReference type="NCBI Taxonomy" id="159612"/>
    <lineage>
        <taxon>Bacteria</taxon>
        <taxon>Bacillati</taxon>
        <taxon>Actinomycetota</taxon>
        <taxon>Actinomycetes</taxon>
        <taxon>Micrococcales</taxon>
        <taxon>Microbacteriaceae</taxon>
        <taxon>Curtobacterium</taxon>
    </lineage>
</organism>
<gene>
    <name evidence="1" type="ORF">ORG12_15925</name>
</gene>
<dbReference type="SUPFAM" id="SSF88723">
    <property type="entry name" value="PIN domain-like"/>
    <property type="match status" value="1"/>
</dbReference>
<evidence type="ECO:0000313" key="1">
    <source>
        <dbReference type="EMBL" id="MCX2850168.1"/>
    </source>
</evidence>
<dbReference type="RefSeq" id="WP_214520054.1">
    <property type="nucleotide sequence ID" value="NZ_CP104934.1"/>
</dbReference>